<proteinExistence type="inferred from homology"/>
<dbReference type="RefSeq" id="WP_006257854.1">
    <property type="nucleotide sequence ID" value="NZ_BCMQ01000002.1"/>
</dbReference>
<dbReference type="eggNOG" id="COG1393">
    <property type="taxonomic scope" value="Bacteria"/>
</dbReference>
<evidence type="ECO:0000256" key="2">
    <source>
        <dbReference type="PROSITE-ProRule" id="PRU01282"/>
    </source>
</evidence>
<evidence type="ECO:0000313" key="3">
    <source>
        <dbReference type="EMBL" id="ALU28306.1"/>
    </source>
</evidence>
<evidence type="ECO:0000313" key="4">
    <source>
        <dbReference type="Proteomes" id="UP000069030"/>
    </source>
</evidence>
<sequence>MRKIYYLSTCTTCKRIMAEMPELDTFELQEIKKNPVTESQLEEMYKQVGSYEKLFNKRAQLYKSEGLKDKNLQEDDFKKLILEQYTFLNRPVMFIDGNIYVGNSKKVVEAAIEQVKNK</sequence>
<dbReference type="EMBL" id="CP013690">
    <property type="protein sequence ID" value="ALU28306.1"/>
    <property type="molecule type" value="Genomic_DNA"/>
</dbReference>
<evidence type="ECO:0000256" key="1">
    <source>
        <dbReference type="ARBA" id="ARBA00007198"/>
    </source>
</evidence>
<dbReference type="AlphaFoldDB" id="A0A0S7EEZ6"/>
<dbReference type="PANTHER" id="PTHR30041">
    <property type="entry name" value="ARSENATE REDUCTASE"/>
    <property type="match status" value="1"/>
</dbReference>
<dbReference type="PROSITE" id="PS51353">
    <property type="entry name" value="ARSC"/>
    <property type="match status" value="1"/>
</dbReference>
<dbReference type="Proteomes" id="UP000069030">
    <property type="component" value="Chromosome"/>
</dbReference>
<dbReference type="KEGG" id="mod:AS202_05845"/>
<dbReference type="InterPro" id="IPR006660">
    <property type="entry name" value="Arsenate_reductase-like"/>
</dbReference>
<reference evidence="3 4" key="1">
    <citation type="journal article" date="2016" name="J. Zhejiang Univ. Sci. B">
        <title>Antibiotic resistance mechanisms of Myroides sp.</title>
        <authorList>
            <person name="Hu S."/>
            <person name="Yuan S."/>
            <person name="Qu H."/>
            <person name="Jiang T."/>
            <person name="Zhou Y."/>
            <person name="Wang M."/>
            <person name="Ming D."/>
        </authorList>
    </citation>
    <scope>NUCLEOTIDE SEQUENCE [LARGE SCALE GENOMIC DNA]</scope>
    <source>
        <strain evidence="3 4">PR63039</strain>
    </source>
</reference>
<dbReference type="Gene3D" id="3.40.30.10">
    <property type="entry name" value="Glutaredoxin"/>
    <property type="match status" value="1"/>
</dbReference>
<name>A0A0S7EEZ6_9FLAO</name>
<dbReference type="Pfam" id="PF03960">
    <property type="entry name" value="ArsC"/>
    <property type="match status" value="1"/>
</dbReference>
<organism evidence="3 4">
    <name type="scientific">Myroides odoratimimus</name>
    <dbReference type="NCBI Taxonomy" id="76832"/>
    <lineage>
        <taxon>Bacteria</taxon>
        <taxon>Pseudomonadati</taxon>
        <taxon>Bacteroidota</taxon>
        <taxon>Flavobacteriia</taxon>
        <taxon>Flavobacteriales</taxon>
        <taxon>Flavobacteriaceae</taxon>
        <taxon>Myroides</taxon>
    </lineage>
</organism>
<accession>A0A0S7EEZ6</accession>
<dbReference type="GeneID" id="66974312"/>
<comment type="similarity">
    <text evidence="1 2">Belongs to the ArsC family.</text>
</comment>
<protein>
    <submittedName>
        <fullName evidence="3">Arsenate reductase</fullName>
    </submittedName>
</protein>
<dbReference type="InterPro" id="IPR036249">
    <property type="entry name" value="Thioredoxin-like_sf"/>
</dbReference>
<dbReference type="PANTHER" id="PTHR30041:SF8">
    <property type="entry name" value="PROTEIN YFFB"/>
    <property type="match status" value="1"/>
</dbReference>
<gene>
    <name evidence="3" type="ORF">AS202_05845</name>
</gene>
<dbReference type="SUPFAM" id="SSF52833">
    <property type="entry name" value="Thioredoxin-like"/>
    <property type="match status" value="1"/>
</dbReference>